<feature type="chain" id="PRO_5029630694" description="Secreted protein" evidence="1">
    <location>
        <begin position="36"/>
        <end position="188"/>
    </location>
</feature>
<gene>
    <name evidence="2" type="ORF">MSTO_44580</name>
</gene>
<feature type="signal peptide" evidence="1">
    <location>
        <begin position="1"/>
        <end position="35"/>
    </location>
</feature>
<reference evidence="2 3" key="1">
    <citation type="journal article" date="2019" name="Emerg. Microbes Infect.">
        <title>Comprehensive subspecies identification of 175 nontuberculous mycobacteria species based on 7547 genomic profiles.</title>
        <authorList>
            <person name="Matsumoto Y."/>
            <person name="Kinjo T."/>
            <person name="Motooka D."/>
            <person name="Nabeya D."/>
            <person name="Jung N."/>
            <person name="Uechi K."/>
            <person name="Horii T."/>
            <person name="Iida T."/>
            <person name="Fujita J."/>
            <person name="Nakamura S."/>
        </authorList>
    </citation>
    <scope>NUCLEOTIDE SEQUENCE [LARGE SCALE GENOMIC DNA]</scope>
    <source>
        <strain evidence="2 3">JCM 17783</strain>
    </source>
</reference>
<name>A0A7I7QD57_9MYCO</name>
<evidence type="ECO:0000313" key="3">
    <source>
        <dbReference type="Proteomes" id="UP000467130"/>
    </source>
</evidence>
<evidence type="ECO:0000256" key="1">
    <source>
        <dbReference type="SAM" id="SignalP"/>
    </source>
</evidence>
<keyword evidence="3" id="KW-1185">Reference proteome</keyword>
<proteinExistence type="predicted"/>
<keyword evidence="1" id="KW-0732">Signal</keyword>
<dbReference type="AlphaFoldDB" id="A0A7I7QD57"/>
<evidence type="ECO:0008006" key="4">
    <source>
        <dbReference type="Google" id="ProtNLM"/>
    </source>
</evidence>
<sequence>MVTEPGKGRTMKRLVTGLAVVGSMLTLLPAPMAGAASNTATTLFPLDGGNQLETHMFLNCFKSDGHCDFVAGANTRAPDGGVIGFPPGLWARQTTEIRSNNRMAYLDAHANGQYERVMKSMGTDEITTVYFGEGPPDKYQTTGRIDSTDWGTGQPKTDETVYTCTHIQVVYSGVNITSPSTCAVTTFS</sequence>
<protein>
    <recommendedName>
        <fullName evidence="4">Secreted protein</fullName>
    </recommendedName>
</protein>
<dbReference type="KEGG" id="msto:MSTO_44580"/>
<organism evidence="2 3">
    <name type="scientific">Mycobacterium stomatepiae</name>
    <dbReference type="NCBI Taxonomy" id="470076"/>
    <lineage>
        <taxon>Bacteria</taxon>
        <taxon>Bacillati</taxon>
        <taxon>Actinomycetota</taxon>
        <taxon>Actinomycetes</taxon>
        <taxon>Mycobacteriales</taxon>
        <taxon>Mycobacteriaceae</taxon>
        <taxon>Mycobacterium</taxon>
        <taxon>Mycobacterium simiae complex</taxon>
    </lineage>
</organism>
<dbReference type="Proteomes" id="UP000467130">
    <property type="component" value="Chromosome"/>
</dbReference>
<evidence type="ECO:0000313" key="2">
    <source>
        <dbReference type="EMBL" id="BBY24253.1"/>
    </source>
</evidence>
<accession>A0A7I7QD57</accession>
<dbReference type="EMBL" id="AP022587">
    <property type="protein sequence ID" value="BBY24253.1"/>
    <property type="molecule type" value="Genomic_DNA"/>
</dbReference>